<evidence type="ECO:0000313" key="4">
    <source>
        <dbReference type="EMBL" id="CAL1582249.1"/>
    </source>
</evidence>
<dbReference type="GO" id="GO:0005922">
    <property type="term" value="C:connexin complex"/>
    <property type="evidence" value="ECO:0007669"/>
    <property type="project" value="InterPro"/>
</dbReference>
<dbReference type="Pfam" id="PF07679">
    <property type="entry name" value="I-set"/>
    <property type="match status" value="1"/>
</dbReference>
<evidence type="ECO:0000313" key="5">
    <source>
        <dbReference type="Proteomes" id="UP001497482"/>
    </source>
</evidence>
<dbReference type="CDD" id="cd00096">
    <property type="entry name" value="Ig"/>
    <property type="match status" value="1"/>
</dbReference>
<keyword evidence="2" id="KW-1133">Transmembrane helix</keyword>
<feature type="region of interest" description="Disordered" evidence="1">
    <location>
        <begin position="1"/>
        <end position="40"/>
    </location>
</feature>
<dbReference type="SMART" id="SM00409">
    <property type="entry name" value="IG"/>
    <property type="match status" value="1"/>
</dbReference>
<keyword evidence="2" id="KW-0812">Transmembrane</keyword>
<dbReference type="InterPro" id="IPR036179">
    <property type="entry name" value="Ig-like_dom_sf"/>
</dbReference>
<feature type="compositionally biased region" description="Basic and acidic residues" evidence="1">
    <location>
        <begin position="1"/>
        <end position="15"/>
    </location>
</feature>
<dbReference type="AlphaFoldDB" id="A0AAV2K477"/>
<keyword evidence="5" id="KW-1185">Reference proteome</keyword>
<dbReference type="PRINTS" id="PR01137">
    <property type="entry name" value="CONNEXINA8"/>
</dbReference>
<gene>
    <name evidence="4" type="ORF">KC01_LOCUS12893</name>
</gene>
<dbReference type="InterPro" id="IPR002266">
    <property type="entry name" value="Connexin50"/>
</dbReference>
<dbReference type="PROSITE" id="PS50835">
    <property type="entry name" value="IG_LIKE"/>
    <property type="match status" value="1"/>
</dbReference>
<protein>
    <recommendedName>
        <fullName evidence="3">Ig-like domain-containing protein</fullName>
    </recommendedName>
</protein>
<accession>A0AAV2K477</accession>
<sequence>MEEKRKEREEAELSRQQEPAPGPAQGEGLALPTPQGKGLAPLAVPSLQRAKGYKLLEEEKTSPVPLQHLYPLAEVGMEAGRGIPAFPSLEEKGEEGLPMENISKVYDETLPSYAQTTETTGVILHEEEVKSAEAEKGRMEELADEDVEVQTAANDMEASDTIEDTRPLSRMSKASSRASYILKELTNTVEVGAMETSHRFSCLITILSYFWIPSNADINTVAAIIGSQVHLFCQDDSLDTLSQLTWFKNKTPLVTFAPQPRKHWHCQECQLQMNMSTSEADSYALIINTVQRHHGGNYSCQTTTGSGVWEKTWELNIIDTEEEEESPSILIYIISAISVGSIFVVGLTIILFKLCRKSIRPVAAVMVNTVYESQKPQEIYENCLEGRHSQSHHVYSN</sequence>
<dbReference type="EMBL" id="OZ035837">
    <property type="protein sequence ID" value="CAL1582249.1"/>
    <property type="molecule type" value="Genomic_DNA"/>
</dbReference>
<dbReference type="InterPro" id="IPR003599">
    <property type="entry name" value="Ig_sub"/>
</dbReference>
<name>A0AAV2K477_KNICA</name>
<dbReference type="InterPro" id="IPR013098">
    <property type="entry name" value="Ig_I-set"/>
</dbReference>
<feature type="domain" description="Ig-like" evidence="3">
    <location>
        <begin position="213"/>
        <end position="316"/>
    </location>
</feature>
<dbReference type="Pfam" id="PF03509">
    <property type="entry name" value="Connexin50"/>
    <property type="match status" value="1"/>
</dbReference>
<organism evidence="4 5">
    <name type="scientific">Knipowitschia caucasica</name>
    <name type="common">Caucasian dwarf goby</name>
    <name type="synonym">Pomatoschistus caucasicus</name>
    <dbReference type="NCBI Taxonomy" id="637954"/>
    <lineage>
        <taxon>Eukaryota</taxon>
        <taxon>Metazoa</taxon>
        <taxon>Chordata</taxon>
        <taxon>Craniata</taxon>
        <taxon>Vertebrata</taxon>
        <taxon>Euteleostomi</taxon>
        <taxon>Actinopterygii</taxon>
        <taxon>Neopterygii</taxon>
        <taxon>Teleostei</taxon>
        <taxon>Neoteleostei</taxon>
        <taxon>Acanthomorphata</taxon>
        <taxon>Gobiaria</taxon>
        <taxon>Gobiiformes</taxon>
        <taxon>Gobioidei</taxon>
        <taxon>Gobiidae</taxon>
        <taxon>Gobiinae</taxon>
        <taxon>Knipowitschia</taxon>
    </lineage>
</organism>
<reference evidence="4 5" key="1">
    <citation type="submission" date="2024-04" db="EMBL/GenBank/DDBJ databases">
        <authorList>
            <person name="Waldvogel A.-M."/>
            <person name="Schoenle A."/>
        </authorList>
    </citation>
    <scope>NUCLEOTIDE SEQUENCE [LARGE SCALE GENOMIC DNA]</scope>
</reference>
<evidence type="ECO:0000259" key="3">
    <source>
        <dbReference type="PROSITE" id="PS50835"/>
    </source>
</evidence>
<keyword evidence="2" id="KW-0472">Membrane</keyword>
<dbReference type="GO" id="GO:0007154">
    <property type="term" value="P:cell communication"/>
    <property type="evidence" value="ECO:0007669"/>
    <property type="project" value="InterPro"/>
</dbReference>
<dbReference type="SUPFAM" id="SSF48726">
    <property type="entry name" value="Immunoglobulin"/>
    <property type="match status" value="1"/>
</dbReference>
<dbReference type="InterPro" id="IPR007110">
    <property type="entry name" value="Ig-like_dom"/>
</dbReference>
<dbReference type="Gene3D" id="2.60.40.10">
    <property type="entry name" value="Immunoglobulins"/>
    <property type="match status" value="1"/>
</dbReference>
<feature type="transmembrane region" description="Helical" evidence="2">
    <location>
        <begin position="329"/>
        <end position="352"/>
    </location>
</feature>
<dbReference type="InterPro" id="IPR013783">
    <property type="entry name" value="Ig-like_fold"/>
</dbReference>
<evidence type="ECO:0000256" key="2">
    <source>
        <dbReference type="SAM" id="Phobius"/>
    </source>
</evidence>
<evidence type="ECO:0000256" key="1">
    <source>
        <dbReference type="SAM" id="MobiDB-lite"/>
    </source>
</evidence>
<proteinExistence type="predicted"/>
<dbReference type="Proteomes" id="UP001497482">
    <property type="component" value="Chromosome 15"/>
</dbReference>